<keyword evidence="3" id="KW-0540">Nuclease</keyword>
<reference evidence="3 4" key="1">
    <citation type="journal article" date="2023" name="Microbiol. Resour. Announc.">
        <title>Complete Genome Sequence of Imperialibacter roseus strain P4T.</title>
        <authorList>
            <person name="Tizabi D.R."/>
            <person name="Bachvaroff T."/>
            <person name="Hill R.T."/>
        </authorList>
    </citation>
    <scope>NUCLEOTIDE SEQUENCE [LARGE SCALE GENOMIC DNA]</scope>
    <source>
        <strain evidence="3 4">P4T</strain>
    </source>
</reference>
<protein>
    <submittedName>
        <fullName evidence="3">Endonuclease domain-containing protein</fullName>
    </submittedName>
</protein>
<sequence length="80" mass="9246">MRKNHTAAENLLWQNLRGRKLGGHKFRRQHPVAGFIADFYCHEAKLVIELDGKIHNLSEQKEYDGGRKNPPPERAWPESG</sequence>
<dbReference type="RefSeq" id="WP_317488642.1">
    <property type="nucleotide sequence ID" value="NZ_CP136051.1"/>
</dbReference>
<dbReference type="PANTHER" id="PTHR38590:SF1">
    <property type="entry name" value="BLL0828 PROTEIN"/>
    <property type="match status" value="1"/>
</dbReference>
<proteinExistence type="predicted"/>
<evidence type="ECO:0000256" key="1">
    <source>
        <dbReference type="SAM" id="MobiDB-lite"/>
    </source>
</evidence>
<gene>
    <name evidence="3" type="ORF">RT717_22730</name>
</gene>
<organism evidence="3 4">
    <name type="scientific">Imperialibacter roseus</name>
    <dbReference type="NCBI Taxonomy" id="1324217"/>
    <lineage>
        <taxon>Bacteria</taxon>
        <taxon>Pseudomonadati</taxon>
        <taxon>Bacteroidota</taxon>
        <taxon>Cytophagia</taxon>
        <taxon>Cytophagales</taxon>
        <taxon>Flammeovirgaceae</taxon>
        <taxon>Imperialibacter</taxon>
    </lineage>
</organism>
<dbReference type="Pfam" id="PF04480">
    <property type="entry name" value="DUF559"/>
    <property type="match status" value="1"/>
</dbReference>
<evidence type="ECO:0000313" key="3">
    <source>
        <dbReference type="EMBL" id="WOK05895.1"/>
    </source>
</evidence>
<dbReference type="InterPro" id="IPR007569">
    <property type="entry name" value="DUF559"/>
</dbReference>
<dbReference type="CDD" id="cd01038">
    <property type="entry name" value="Endonuclease_DUF559"/>
    <property type="match status" value="1"/>
</dbReference>
<dbReference type="EMBL" id="CP136051">
    <property type="protein sequence ID" value="WOK05895.1"/>
    <property type="molecule type" value="Genomic_DNA"/>
</dbReference>
<dbReference type="PANTHER" id="PTHR38590">
    <property type="entry name" value="BLL0828 PROTEIN"/>
    <property type="match status" value="1"/>
</dbReference>
<feature type="compositionally biased region" description="Basic and acidic residues" evidence="1">
    <location>
        <begin position="58"/>
        <end position="71"/>
    </location>
</feature>
<dbReference type="SUPFAM" id="SSF52980">
    <property type="entry name" value="Restriction endonuclease-like"/>
    <property type="match status" value="1"/>
</dbReference>
<dbReference type="Gene3D" id="3.40.960.10">
    <property type="entry name" value="VSR Endonuclease"/>
    <property type="match status" value="1"/>
</dbReference>
<name>A0ABZ0ILJ1_9BACT</name>
<dbReference type="InterPro" id="IPR047216">
    <property type="entry name" value="Endonuclease_DUF559_bact"/>
</dbReference>
<dbReference type="Proteomes" id="UP001302349">
    <property type="component" value="Chromosome"/>
</dbReference>
<dbReference type="GO" id="GO:0004519">
    <property type="term" value="F:endonuclease activity"/>
    <property type="evidence" value="ECO:0007669"/>
    <property type="project" value="UniProtKB-KW"/>
</dbReference>
<evidence type="ECO:0000313" key="4">
    <source>
        <dbReference type="Proteomes" id="UP001302349"/>
    </source>
</evidence>
<keyword evidence="4" id="KW-1185">Reference proteome</keyword>
<dbReference type="InterPro" id="IPR011335">
    <property type="entry name" value="Restrct_endonuc-II-like"/>
</dbReference>
<evidence type="ECO:0000259" key="2">
    <source>
        <dbReference type="Pfam" id="PF04480"/>
    </source>
</evidence>
<keyword evidence="3" id="KW-0378">Hydrolase</keyword>
<feature type="domain" description="DUF559" evidence="2">
    <location>
        <begin position="1"/>
        <end position="67"/>
    </location>
</feature>
<accession>A0ABZ0ILJ1</accession>
<keyword evidence="3" id="KW-0255">Endonuclease</keyword>
<feature type="region of interest" description="Disordered" evidence="1">
    <location>
        <begin position="58"/>
        <end position="80"/>
    </location>
</feature>